<gene>
    <name evidence="2" type="ORF">H2LOC_012285</name>
</gene>
<keyword evidence="3" id="KW-1185">Reference proteome</keyword>
<evidence type="ECO:0000313" key="2">
    <source>
        <dbReference type="EMBL" id="QGM46410.1"/>
    </source>
</evidence>
<dbReference type="AlphaFoldDB" id="A0A6B8KIQ9"/>
<evidence type="ECO:0000313" key="3">
    <source>
        <dbReference type="Proteomes" id="UP000309061"/>
    </source>
</evidence>
<reference evidence="2 3" key="1">
    <citation type="submission" date="2019-11" db="EMBL/GenBank/DDBJ databases">
        <title>The genome sequence of Methylocystis heyeri.</title>
        <authorList>
            <person name="Oshkin I.Y."/>
            <person name="Miroshnikov K."/>
            <person name="Dedysh S.N."/>
        </authorList>
    </citation>
    <scope>NUCLEOTIDE SEQUENCE [LARGE SCALE GENOMIC DNA]</scope>
    <source>
        <strain evidence="2 3">H2</strain>
    </source>
</reference>
<proteinExistence type="predicted"/>
<evidence type="ECO:0000256" key="1">
    <source>
        <dbReference type="SAM" id="SignalP"/>
    </source>
</evidence>
<evidence type="ECO:0008006" key="4">
    <source>
        <dbReference type="Google" id="ProtNLM"/>
    </source>
</evidence>
<dbReference type="RefSeq" id="WP_136496653.1">
    <property type="nucleotide sequence ID" value="NZ_CP046052.1"/>
</dbReference>
<sequence>MQVRKTVDFDLKYAVLLAVCALCVTPAAANYGYCFTPGLMGGTKVFIHEAVREDEFWDGAVVKAYRSDLENARRFRFTALSCPSFDTESEAQEHLAATRTQFLRRGFTEFLYPMRPD</sequence>
<accession>A0A6B8KIQ9</accession>
<dbReference type="Proteomes" id="UP000309061">
    <property type="component" value="Chromosome"/>
</dbReference>
<dbReference type="OrthoDB" id="8453516at2"/>
<protein>
    <recommendedName>
        <fullName evidence="4">SPOR domain-containing protein</fullName>
    </recommendedName>
</protein>
<dbReference type="KEGG" id="mhey:H2LOC_012285"/>
<feature type="chain" id="PRO_5025432395" description="SPOR domain-containing protein" evidence="1">
    <location>
        <begin position="30"/>
        <end position="117"/>
    </location>
</feature>
<dbReference type="EMBL" id="CP046052">
    <property type="protein sequence ID" value="QGM46410.1"/>
    <property type="molecule type" value="Genomic_DNA"/>
</dbReference>
<keyword evidence="1" id="KW-0732">Signal</keyword>
<name>A0A6B8KIQ9_9HYPH</name>
<feature type="signal peptide" evidence="1">
    <location>
        <begin position="1"/>
        <end position="29"/>
    </location>
</feature>
<organism evidence="2 3">
    <name type="scientific">Methylocystis heyeri</name>
    <dbReference type="NCBI Taxonomy" id="391905"/>
    <lineage>
        <taxon>Bacteria</taxon>
        <taxon>Pseudomonadati</taxon>
        <taxon>Pseudomonadota</taxon>
        <taxon>Alphaproteobacteria</taxon>
        <taxon>Hyphomicrobiales</taxon>
        <taxon>Methylocystaceae</taxon>
        <taxon>Methylocystis</taxon>
    </lineage>
</organism>